<keyword evidence="5" id="KW-1185">Reference proteome</keyword>
<feature type="compositionally biased region" description="Gly residues" evidence="1">
    <location>
        <begin position="288"/>
        <end position="306"/>
    </location>
</feature>
<keyword evidence="2" id="KW-0732">Signal</keyword>
<dbReference type="SUPFAM" id="SSF49464">
    <property type="entry name" value="Carboxypeptidase regulatory domain-like"/>
    <property type="match status" value="1"/>
</dbReference>
<dbReference type="EMBL" id="CP117167">
    <property type="protein sequence ID" value="WCT13220.1"/>
    <property type="molecule type" value="Genomic_DNA"/>
</dbReference>
<feature type="compositionally biased region" description="Gly residues" evidence="1">
    <location>
        <begin position="931"/>
        <end position="943"/>
    </location>
</feature>
<organism evidence="4 5">
    <name type="scientific">Mucilaginibacter jinjuensis</name>
    <dbReference type="NCBI Taxonomy" id="1176721"/>
    <lineage>
        <taxon>Bacteria</taxon>
        <taxon>Pseudomonadati</taxon>
        <taxon>Bacteroidota</taxon>
        <taxon>Sphingobacteriia</taxon>
        <taxon>Sphingobacteriales</taxon>
        <taxon>Sphingobacteriaceae</taxon>
        <taxon>Mucilaginibacter</taxon>
    </lineage>
</organism>
<name>A0ABY7T9Q1_9SPHI</name>
<dbReference type="RefSeq" id="WP_273631499.1">
    <property type="nucleotide sequence ID" value="NZ_CP117167.1"/>
</dbReference>
<dbReference type="SUPFAM" id="SSF56935">
    <property type="entry name" value="Porins"/>
    <property type="match status" value="1"/>
</dbReference>
<evidence type="ECO:0000259" key="3">
    <source>
        <dbReference type="Pfam" id="PF14905"/>
    </source>
</evidence>
<dbReference type="Gene3D" id="2.60.40.1120">
    <property type="entry name" value="Carboxypeptidase-like, regulatory domain"/>
    <property type="match status" value="1"/>
</dbReference>
<dbReference type="InterPro" id="IPR008969">
    <property type="entry name" value="CarboxyPept-like_regulatory"/>
</dbReference>
<evidence type="ECO:0000256" key="1">
    <source>
        <dbReference type="SAM" id="MobiDB-lite"/>
    </source>
</evidence>
<evidence type="ECO:0000313" key="5">
    <source>
        <dbReference type="Proteomes" id="UP001216139"/>
    </source>
</evidence>
<reference evidence="4 5" key="1">
    <citation type="submission" date="2023-02" db="EMBL/GenBank/DDBJ databases">
        <title>Genome sequence of Mucilaginibacter jinjuensis strain KACC 16571.</title>
        <authorList>
            <person name="Kim S."/>
            <person name="Heo J."/>
            <person name="Kwon S.-W."/>
        </authorList>
    </citation>
    <scope>NUCLEOTIDE SEQUENCE [LARGE SCALE GENOMIC DNA]</scope>
    <source>
        <strain evidence="4 5">KACC 16571</strain>
    </source>
</reference>
<sequence>MKIRYALLIIMLLAGIATTKAQTARPVSGIVKDSTGLSVIGATIKLKTGKDSVSTATDANGAFNFNNVQGNTFDLTLTSIGFQPLKRHIILPADVKTVNLGTIVMKFESHMLNGVTITDINPVKLKEDTIEFKADAYKVRDNAPVEDVLKKLPGVDVDKDGNVTAQGKSVTKVRVNGKDFFGGDLKTATKNLPADVVENIQIIDDYGDQANITGLKTGEPEKVLNITIKPSKNYGYFGQASLGDGADAIPQEKDNRYVASATAFSFNGDRQLAFLGNLNNTNTNLFSFGGGGPRGGGPGGPPGGGSSSNTNGITTARSIGLNYRDSWGKHITAYGSYSFSDNTTNTISSTIQNNTSLTNPIVNNVASNQTDEKINHRFNFNIEYKPDTVNYLKFVPSISYAGVKTNQSASSLFMQNDQTVSDYNLLSTLNSSAPNYGANLLYNHRFNRKGRNFSINVSAGSAKLDQTQNPVYSYLVGVANAPVNQLINTNVRTDTVGTSLSYMEPISKHGYLELNYAYHHAYTTSDKETDTLTTLNTRNNYALLSNDYNFTFITNRFGLNYRFIQKKYNYTLGIAAQPSILDGNSLTTGTQTHITTFNIAPTARFIYNFSRSQSLSLNYNGASNQPTYNELQPVVDFSNASYPVQGNANLKPEFNNNFSVKYNQFNFATGNILFTNLSFTQTDNKIVANTISYPKVYTPTPKLAGTILTNYLNADGYYGGNANYVFAKPWEKRKYTLMFNGNIAYNNNISYISNVADDTYAMTTEKNIAKNLVLTQGTKFRVDITDVIDAEASASYSVNHTTNSISQANVNNNFQTINLGINGKNYFFKDYTLSYDYSKVIYEGFTGSTNPNILNVYAERRFLKNNAATIRLSAFDLFNQNTGYTTTSSSSYVTQTQANRLGRYYLLSFTLKLQKFAGKRPSPGDGPPGGGPGGGRFPGGGMGGPPPGGE</sequence>
<feature type="chain" id="PRO_5045740620" evidence="2">
    <location>
        <begin position="22"/>
        <end position="950"/>
    </location>
</feature>
<accession>A0ABY7T9Q1</accession>
<dbReference type="Pfam" id="PF14905">
    <property type="entry name" value="OMP_b-brl_3"/>
    <property type="match status" value="1"/>
</dbReference>
<protein>
    <submittedName>
        <fullName evidence="4">Outer membrane beta-barrel protein</fullName>
    </submittedName>
</protein>
<feature type="region of interest" description="Disordered" evidence="1">
    <location>
        <begin position="288"/>
        <end position="313"/>
    </location>
</feature>
<feature type="domain" description="Outer membrane protein beta-barrel" evidence="3">
    <location>
        <begin position="444"/>
        <end position="748"/>
    </location>
</feature>
<evidence type="ECO:0000256" key="2">
    <source>
        <dbReference type="SAM" id="SignalP"/>
    </source>
</evidence>
<feature type="region of interest" description="Disordered" evidence="1">
    <location>
        <begin position="918"/>
        <end position="950"/>
    </location>
</feature>
<proteinExistence type="predicted"/>
<dbReference type="InterPro" id="IPR041700">
    <property type="entry name" value="OMP_b-brl_3"/>
</dbReference>
<dbReference type="Proteomes" id="UP001216139">
    <property type="component" value="Chromosome"/>
</dbReference>
<feature type="signal peptide" evidence="2">
    <location>
        <begin position="1"/>
        <end position="21"/>
    </location>
</feature>
<gene>
    <name evidence="4" type="ORF">PQO05_04655</name>
</gene>
<dbReference type="Pfam" id="PF13620">
    <property type="entry name" value="CarboxypepD_reg"/>
    <property type="match status" value="1"/>
</dbReference>
<evidence type="ECO:0000313" key="4">
    <source>
        <dbReference type="EMBL" id="WCT13220.1"/>
    </source>
</evidence>